<dbReference type="Proteomes" id="UP001460270">
    <property type="component" value="Unassembled WGS sequence"/>
</dbReference>
<evidence type="ECO:0000313" key="3">
    <source>
        <dbReference type="Proteomes" id="UP001460270"/>
    </source>
</evidence>
<evidence type="ECO:0000313" key="2">
    <source>
        <dbReference type="EMBL" id="KAK7886057.1"/>
    </source>
</evidence>
<protein>
    <submittedName>
        <fullName evidence="2">Uncharacterized protein</fullName>
    </submittedName>
</protein>
<name>A0AAW0N214_9GOBI</name>
<feature type="compositionally biased region" description="Low complexity" evidence="1">
    <location>
        <begin position="8"/>
        <end position="19"/>
    </location>
</feature>
<organism evidence="2 3">
    <name type="scientific">Mugilogobius chulae</name>
    <name type="common">yellowstripe goby</name>
    <dbReference type="NCBI Taxonomy" id="88201"/>
    <lineage>
        <taxon>Eukaryota</taxon>
        <taxon>Metazoa</taxon>
        <taxon>Chordata</taxon>
        <taxon>Craniata</taxon>
        <taxon>Vertebrata</taxon>
        <taxon>Euteleostomi</taxon>
        <taxon>Actinopterygii</taxon>
        <taxon>Neopterygii</taxon>
        <taxon>Teleostei</taxon>
        <taxon>Neoteleostei</taxon>
        <taxon>Acanthomorphata</taxon>
        <taxon>Gobiaria</taxon>
        <taxon>Gobiiformes</taxon>
        <taxon>Gobioidei</taxon>
        <taxon>Gobiidae</taxon>
        <taxon>Gobionellinae</taxon>
        <taxon>Mugilogobius</taxon>
    </lineage>
</organism>
<comment type="caution">
    <text evidence="2">The sequence shown here is derived from an EMBL/GenBank/DDBJ whole genome shotgun (WGS) entry which is preliminary data.</text>
</comment>
<keyword evidence="3" id="KW-1185">Reference proteome</keyword>
<feature type="region of interest" description="Disordered" evidence="1">
    <location>
        <begin position="1"/>
        <end position="32"/>
    </location>
</feature>
<dbReference type="AlphaFoldDB" id="A0AAW0N214"/>
<evidence type="ECO:0000256" key="1">
    <source>
        <dbReference type="SAM" id="MobiDB-lite"/>
    </source>
</evidence>
<sequence>MSGHERTSSAGSEACGAEAVQTQEEADGTTVRRGLSPRLKICLNLIRQKLQSLLSFTGTKTPLQCQLCTSRGQANRVKSFHSHTTSGDQKSLHQLLISNSC</sequence>
<accession>A0AAW0N214</accession>
<reference evidence="3" key="1">
    <citation type="submission" date="2024-04" db="EMBL/GenBank/DDBJ databases">
        <title>Salinicola lusitanus LLJ914,a marine bacterium isolated from the Okinawa Trough.</title>
        <authorList>
            <person name="Li J."/>
        </authorList>
    </citation>
    <scope>NUCLEOTIDE SEQUENCE [LARGE SCALE GENOMIC DNA]</scope>
</reference>
<proteinExistence type="predicted"/>
<dbReference type="EMBL" id="JBBPFD010000019">
    <property type="protein sequence ID" value="KAK7886057.1"/>
    <property type="molecule type" value="Genomic_DNA"/>
</dbReference>
<gene>
    <name evidence="2" type="ORF">WMY93_025678</name>
</gene>